<dbReference type="InterPro" id="IPR009057">
    <property type="entry name" value="Homeodomain-like_sf"/>
</dbReference>
<organism evidence="6 7">
    <name type="scientific">Mycolicibacterium frederiksbergense</name>
    <dbReference type="NCBI Taxonomy" id="117567"/>
    <lineage>
        <taxon>Bacteria</taxon>
        <taxon>Bacillati</taxon>
        <taxon>Actinomycetota</taxon>
        <taxon>Actinomycetes</taxon>
        <taxon>Mycobacteriales</taxon>
        <taxon>Mycobacteriaceae</taxon>
        <taxon>Mycolicibacterium</taxon>
    </lineage>
</organism>
<dbReference type="Proteomes" id="UP000501849">
    <property type="component" value="Chromosome"/>
</dbReference>
<evidence type="ECO:0000313" key="6">
    <source>
        <dbReference type="EMBL" id="QIV81594.1"/>
    </source>
</evidence>
<protein>
    <submittedName>
        <fullName evidence="6">TetR/AcrR family transcriptional regulator</fullName>
    </submittedName>
</protein>
<evidence type="ECO:0000256" key="2">
    <source>
        <dbReference type="ARBA" id="ARBA00023125"/>
    </source>
</evidence>
<dbReference type="InterPro" id="IPR054156">
    <property type="entry name" value="YxaF_TetR_C"/>
</dbReference>
<dbReference type="AlphaFoldDB" id="A0A6H0S2Y0"/>
<keyword evidence="3" id="KW-0804">Transcription</keyword>
<feature type="DNA-binding region" description="H-T-H motif" evidence="4">
    <location>
        <begin position="29"/>
        <end position="48"/>
    </location>
</feature>
<keyword evidence="1" id="KW-0805">Transcription regulation</keyword>
<keyword evidence="7" id="KW-1185">Reference proteome</keyword>
<dbReference type="PANTHER" id="PTHR47506:SF3">
    <property type="entry name" value="HTH-TYPE TRANSCRIPTIONAL REGULATOR LMRA"/>
    <property type="match status" value="1"/>
</dbReference>
<evidence type="ECO:0000256" key="4">
    <source>
        <dbReference type="PROSITE-ProRule" id="PRU00335"/>
    </source>
</evidence>
<evidence type="ECO:0000313" key="7">
    <source>
        <dbReference type="Proteomes" id="UP000501849"/>
    </source>
</evidence>
<dbReference type="EMBL" id="CP038799">
    <property type="protein sequence ID" value="QIV81594.1"/>
    <property type="molecule type" value="Genomic_DNA"/>
</dbReference>
<keyword evidence="2 4" id="KW-0238">DNA-binding</keyword>
<proteinExistence type="predicted"/>
<dbReference type="InterPro" id="IPR036271">
    <property type="entry name" value="Tet_transcr_reg_TetR-rel_C_sf"/>
</dbReference>
<dbReference type="PANTHER" id="PTHR47506">
    <property type="entry name" value="TRANSCRIPTIONAL REGULATORY PROTEIN"/>
    <property type="match status" value="1"/>
</dbReference>
<reference evidence="6 7" key="1">
    <citation type="submission" date="2019-04" db="EMBL/GenBank/DDBJ databases">
        <title>Draft, Whole-Genome Sequence of the Anthracene-degrading Mycobacterium frederiksbergense LB501T, Isolated from a Polycyclic Aromatic Hydrocarbon (PAH)-Contaminated Soil.</title>
        <authorList>
            <person name="Augelletti F."/>
        </authorList>
    </citation>
    <scope>NUCLEOTIDE SEQUENCE [LARGE SCALE GENOMIC DNA]</scope>
    <source>
        <strain evidence="6 7">LB 501T</strain>
    </source>
</reference>
<dbReference type="Pfam" id="PF00440">
    <property type="entry name" value="TetR_N"/>
    <property type="match status" value="1"/>
</dbReference>
<dbReference type="PROSITE" id="PS50977">
    <property type="entry name" value="HTH_TETR_2"/>
    <property type="match status" value="1"/>
</dbReference>
<evidence type="ECO:0000256" key="3">
    <source>
        <dbReference type="ARBA" id="ARBA00023163"/>
    </source>
</evidence>
<accession>A0A6H0S2Y0</accession>
<dbReference type="Pfam" id="PF21993">
    <property type="entry name" value="TetR_C_13_2"/>
    <property type="match status" value="1"/>
</dbReference>
<dbReference type="KEGG" id="mfre:EXE63_12330"/>
<name>A0A6H0S2Y0_9MYCO</name>
<evidence type="ECO:0000259" key="5">
    <source>
        <dbReference type="PROSITE" id="PS50977"/>
    </source>
</evidence>
<dbReference type="RefSeq" id="WP_168142197.1">
    <property type="nucleotide sequence ID" value="NZ_CBCSDT010000002.1"/>
</dbReference>
<evidence type="ECO:0000256" key="1">
    <source>
        <dbReference type="ARBA" id="ARBA00023015"/>
    </source>
</evidence>
<dbReference type="GO" id="GO:0003677">
    <property type="term" value="F:DNA binding"/>
    <property type="evidence" value="ECO:0007669"/>
    <property type="project" value="UniProtKB-UniRule"/>
</dbReference>
<dbReference type="Gene3D" id="1.10.357.10">
    <property type="entry name" value="Tetracycline Repressor, domain 2"/>
    <property type="match status" value="1"/>
</dbReference>
<feature type="domain" description="HTH tetR-type" evidence="5">
    <location>
        <begin position="6"/>
        <end position="66"/>
    </location>
</feature>
<dbReference type="InterPro" id="IPR001647">
    <property type="entry name" value="HTH_TetR"/>
</dbReference>
<dbReference type="SUPFAM" id="SSF46689">
    <property type="entry name" value="Homeodomain-like"/>
    <property type="match status" value="1"/>
</dbReference>
<gene>
    <name evidence="6" type="ORF">EXE63_12330</name>
</gene>
<sequence>MVGSDHDARNRMVTGAADMLGRRGLSAMTVRELARHAGAPLGSTYHYFPGGKAQLAAEAVRWADARTTTELHRAAGAGPGAMLDALLRSWRESLVESDFQRGCTVLAVAVQNSTDDDDAAARDAAVFAFSNWTTILVRSLRDAGVANPEAADTATLIVAAVEGAVAMSRAERSTDPLAAVGRRLHAMLAALRA</sequence>
<dbReference type="SUPFAM" id="SSF48498">
    <property type="entry name" value="Tetracyclin repressor-like, C-terminal domain"/>
    <property type="match status" value="1"/>
</dbReference>